<dbReference type="Proteomes" id="UP000663829">
    <property type="component" value="Unassembled WGS sequence"/>
</dbReference>
<accession>A0A814PZM1</accession>
<dbReference type="PANTHER" id="PTHR33772">
    <property type="entry name" value="THYMUS, BRAIN AND TESTES-ASSOCIATED"/>
    <property type="match status" value="1"/>
</dbReference>
<evidence type="ECO:0000313" key="6">
    <source>
        <dbReference type="Proteomes" id="UP000663829"/>
    </source>
</evidence>
<evidence type="ECO:0000256" key="1">
    <source>
        <dbReference type="SAM" id="MobiDB-lite"/>
    </source>
</evidence>
<comment type="caution">
    <text evidence="2">The sequence shown here is derived from an EMBL/GenBank/DDBJ whole genome shotgun (WGS) entry which is preliminary data.</text>
</comment>
<dbReference type="EMBL" id="CAJNOK010011285">
    <property type="protein sequence ID" value="CAF1136694.1"/>
    <property type="molecule type" value="Genomic_DNA"/>
</dbReference>
<dbReference type="Pfam" id="PF15256">
    <property type="entry name" value="SPATIAL"/>
    <property type="match status" value="1"/>
</dbReference>
<name>A0A814PZM1_9BILA</name>
<feature type="compositionally biased region" description="Polar residues" evidence="1">
    <location>
        <begin position="508"/>
        <end position="526"/>
    </location>
</feature>
<organism evidence="2 6">
    <name type="scientific">Didymodactylos carnosus</name>
    <dbReference type="NCBI Taxonomy" id="1234261"/>
    <lineage>
        <taxon>Eukaryota</taxon>
        <taxon>Metazoa</taxon>
        <taxon>Spiralia</taxon>
        <taxon>Gnathifera</taxon>
        <taxon>Rotifera</taxon>
        <taxon>Eurotatoria</taxon>
        <taxon>Bdelloidea</taxon>
        <taxon>Philodinida</taxon>
        <taxon>Philodinidae</taxon>
        <taxon>Didymodactylos</taxon>
    </lineage>
</organism>
<evidence type="ECO:0000313" key="5">
    <source>
        <dbReference type="EMBL" id="CAF3926426.1"/>
    </source>
</evidence>
<feature type="region of interest" description="Disordered" evidence="1">
    <location>
        <begin position="326"/>
        <end position="435"/>
    </location>
</feature>
<evidence type="ECO:0000313" key="4">
    <source>
        <dbReference type="EMBL" id="CAF3876696.1"/>
    </source>
</evidence>
<feature type="compositionally biased region" description="Polar residues" evidence="1">
    <location>
        <begin position="335"/>
        <end position="352"/>
    </location>
</feature>
<keyword evidence="6" id="KW-1185">Reference proteome</keyword>
<feature type="region of interest" description="Disordered" evidence="1">
    <location>
        <begin position="122"/>
        <end position="173"/>
    </location>
</feature>
<evidence type="ECO:0000313" key="2">
    <source>
        <dbReference type="EMBL" id="CAF1112466.1"/>
    </source>
</evidence>
<sequence>MATEIKRTESSRTPFSSRFGALSSNMFFTRNTAKPKRLRHIEGLNGTLICNVNDDNSAVHNSSSLTFNKNPLNIPSAFETSKRVEKLVPPMGFWNTYGVVNDIERWKQELAALASASGLGIENEQKQQNNDIPPKSTANDKNNSRSGAHYSTKTGRFNEGQGKSRGRTSSKHATALNETLFNVPENERDMWMLQVLCQLLGTSNLEDVQSWLVSASQIEKDQARSMINSALKGLKESERAPPQAHQLNNTIDLNSLSGLVEKRKNDDKSASRKYVKESLNRSLPIMQSIDEENQNLNLTVNDTCDSTDASATTKSSDISSNLTTYKRTFKDPSKPFQQSTHSLSTTDDQPVNSDRDEVETIQLDDERSKSPSIKNKQNKKQQNTSSVEKKIETLQLDDNDTRKTTPIVINVKPKNEEEEEKPSTSTTTMDLQTSKIRKLKNKLSRQEEESKKQFNELQSKQSRLENAIKLLTKQTTKFQQKQQPLRTNEDNDDNADVPIVNVFIQSPRSKTSANSVHPNTGTQPTNDDVDIDTAAYKVNNVRVQISLSRLDDKRPKVYNGIWKPDESTLRRLQST</sequence>
<dbReference type="Proteomes" id="UP000681722">
    <property type="component" value="Unassembled WGS sequence"/>
</dbReference>
<proteinExistence type="predicted"/>
<dbReference type="PANTHER" id="PTHR33772:SF1">
    <property type="entry name" value="PROTEIN TBATA"/>
    <property type="match status" value="1"/>
</dbReference>
<dbReference type="AlphaFoldDB" id="A0A814PZM1"/>
<feature type="compositionally biased region" description="Low complexity" evidence="1">
    <location>
        <begin position="370"/>
        <end position="386"/>
    </location>
</feature>
<dbReference type="Proteomes" id="UP000682733">
    <property type="component" value="Unassembled WGS sequence"/>
</dbReference>
<dbReference type="Proteomes" id="UP000677228">
    <property type="component" value="Unassembled WGS sequence"/>
</dbReference>
<evidence type="ECO:0000313" key="3">
    <source>
        <dbReference type="EMBL" id="CAF1136694.1"/>
    </source>
</evidence>
<dbReference type="OrthoDB" id="9982103at2759"/>
<dbReference type="InterPro" id="IPR037394">
    <property type="entry name" value="TBATA-like"/>
</dbReference>
<feature type="compositionally biased region" description="Polar residues" evidence="1">
    <location>
        <begin position="126"/>
        <end position="155"/>
    </location>
</feature>
<dbReference type="EMBL" id="CAJOBC010005811">
    <property type="protein sequence ID" value="CAF3876696.1"/>
    <property type="molecule type" value="Genomic_DNA"/>
</dbReference>
<feature type="region of interest" description="Disordered" evidence="1">
    <location>
        <begin position="508"/>
        <end position="529"/>
    </location>
</feature>
<dbReference type="EMBL" id="CAJOBA010024377">
    <property type="protein sequence ID" value="CAF3926426.1"/>
    <property type="molecule type" value="Genomic_DNA"/>
</dbReference>
<dbReference type="EMBL" id="CAJNOQ010005811">
    <property type="protein sequence ID" value="CAF1112466.1"/>
    <property type="molecule type" value="Genomic_DNA"/>
</dbReference>
<protein>
    <submittedName>
        <fullName evidence="2">Uncharacterized protein</fullName>
    </submittedName>
</protein>
<reference evidence="2" key="1">
    <citation type="submission" date="2021-02" db="EMBL/GenBank/DDBJ databases">
        <authorList>
            <person name="Nowell W R."/>
        </authorList>
    </citation>
    <scope>NUCLEOTIDE SEQUENCE</scope>
</reference>
<gene>
    <name evidence="2" type="ORF">GPM918_LOCUS19299</name>
    <name evidence="3" type="ORF">OVA965_LOCUS20923</name>
    <name evidence="4" type="ORF">SRO942_LOCUS19296</name>
    <name evidence="5" type="ORF">TMI583_LOCUS21443</name>
</gene>